<comment type="similarity">
    <text evidence="2">Belongs to the EamA transporter family.</text>
</comment>
<dbReference type="STRING" id="2045.KR76_17640"/>
<evidence type="ECO:0000256" key="1">
    <source>
        <dbReference type="ARBA" id="ARBA00004651"/>
    </source>
</evidence>
<dbReference type="GO" id="GO:0005886">
    <property type="term" value="C:plasma membrane"/>
    <property type="evidence" value="ECO:0007669"/>
    <property type="project" value="UniProtKB-SubCell"/>
</dbReference>
<gene>
    <name evidence="8" type="ORF">KR76_17640</name>
</gene>
<feature type="domain" description="EamA" evidence="7">
    <location>
        <begin position="154"/>
        <end position="285"/>
    </location>
</feature>
<dbReference type="RefSeq" id="WP_052138818.1">
    <property type="nucleotide sequence ID" value="NZ_BJMC01000018.1"/>
</dbReference>
<comment type="subcellular location">
    <subcellularLocation>
        <location evidence="1">Cell membrane</location>
        <topology evidence="1">Multi-pass membrane protein</topology>
    </subcellularLocation>
</comment>
<reference evidence="8 9" key="1">
    <citation type="journal article" date="2015" name="Genome Announc.">
        <title>Complete Genome Sequence of Steroid-Transforming Nocardioides simplex VKM Ac-2033D.</title>
        <authorList>
            <person name="Shtratnikova V.Y."/>
            <person name="Schelkunov M.I."/>
            <person name="Pekov Y.A."/>
            <person name="Fokina V.V."/>
            <person name="Logacheva M.D."/>
            <person name="Sokolov S.L."/>
            <person name="Bragin E.Y."/>
            <person name="Ashapkin V.V."/>
            <person name="Donova M.V."/>
        </authorList>
    </citation>
    <scope>NUCLEOTIDE SEQUENCE [LARGE SCALE GENOMIC DNA]</scope>
    <source>
        <strain evidence="8 9">VKM Ac-2033D</strain>
    </source>
</reference>
<name>A0A0C5XM66_NOCSI</name>
<keyword evidence="5" id="KW-1133">Transmembrane helix</keyword>
<evidence type="ECO:0000313" key="9">
    <source>
        <dbReference type="Proteomes" id="UP000030300"/>
    </source>
</evidence>
<dbReference type="HOGENOM" id="CLU_033863_21_1_11"/>
<dbReference type="GeneID" id="96610636"/>
<dbReference type="AlphaFoldDB" id="A0A0C5XM66"/>
<evidence type="ECO:0000256" key="3">
    <source>
        <dbReference type="ARBA" id="ARBA00022475"/>
    </source>
</evidence>
<accession>A0A0C5XM66</accession>
<dbReference type="SUPFAM" id="SSF103481">
    <property type="entry name" value="Multidrug resistance efflux transporter EmrE"/>
    <property type="match status" value="2"/>
</dbReference>
<proteinExistence type="inferred from homology"/>
<dbReference type="InterPro" id="IPR051258">
    <property type="entry name" value="Diverse_Substrate_Transporter"/>
</dbReference>
<keyword evidence="9" id="KW-1185">Reference proteome</keyword>
<dbReference type="EMBL" id="CP009896">
    <property type="protein sequence ID" value="AJR18552.1"/>
    <property type="molecule type" value="Genomic_DNA"/>
</dbReference>
<dbReference type="Pfam" id="PF00892">
    <property type="entry name" value="EamA"/>
    <property type="match status" value="2"/>
</dbReference>
<evidence type="ECO:0000256" key="6">
    <source>
        <dbReference type="ARBA" id="ARBA00023136"/>
    </source>
</evidence>
<dbReference type="OrthoDB" id="3182968at2"/>
<evidence type="ECO:0000256" key="5">
    <source>
        <dbReference type="ARBA" id="ARBA00022989"/>
    </source>
</evidence>
<sequence length="301" mass="31120">MTVAAVRYDVRTRRTAALALVGVTAVWGSTFGLSKHLLDRLPVADYLGLRYLVAAMVLLVVAPRLLRGLSGHTVRVGIGLGVLYAGAQLLQFHGLSHTAPTVAAFVVAMYVVFTPLLAAVLPGRGIDRLTGVAVVVATTGVAVMSLRGWAFGTGEALTLLSAVLYAVHILALGRWARPGEAFALTFVQLATMGVLLTGMGASDGLTLPGRADLPAFVYLAVIAGAGTLLVQTWAQGHIDSGQAAVLMVLEPVWAAVLGALLWSETLGPRTLGGGGLILVAMLMVVARPAAEPVPEPPTSHA</sequence>
<dbReference type="InterPro" id="IPR000620">
    <property type="entry name" value="EamA_dom"/>
</dbReference>
<dbReference type="InterPro" id="IPR037185">
    <property type="entry name" value="EmrE-like"/>
</dbReference>
<evidence type="ECO:0000313" key="8">
    <source>
        <dbReference type="EMBL" id="AJR18552.1"/>
    </source>
</evidence>
<dbReference type="PANTHER" id="PTHR42920:SF5">
    <property type="entry name" value="EAMA DOMAIN-CONTAINING PROTEIN"/>
    <property type="match status" value="1"/>
</dbReference>
<dbReference type="Proteomes" id="UP000030300">
    <property type="component" value="Chromosome"/>
</dbReference>
<evidence type="ECO:0000259" key="7">
    <source>
        <dbReference type="Pfam" id="PF00892"/>
    </source>
</evidence>
<protein>
    <submittedName>
        <fullName evidence="8">Permease of the drug/metabolite transporter (DMT) superfamily</fullName>
    </submittedName>
</protein>
<feature type="domain" description="EamA" evidence="7">
    <location>
        <begin position="16"/>
        <end position="145"/>
    </location>
</feature>
<dbReference type="KEGG" id="psim:KR76_17640"/>
<dbReference type="PANTHER" id="PTHR42920">
    <property type="entry name" value="OS03G0707200 PROTEIN-RELATED"/>
    <property type="match status" value="1"/>
</dbReference>
<keyword evidence="3" id="KW-1003">Cell membrane</keyword>
<evidence type="ECO:0000256" key="2">
    <source>
        <dbReference type="ARBA" id="ARBA00007362"/>
    </source>
</evidence>
<keyword evidence="4" id="KW-0812">Transmembrane</keyword>
<organism evidence="8 9">
    <name type="scientific">Nocardioides simplex</name>
    <name type="common">Arthrobacter simplex</name>
    <dbReference type="NCBI Taxonomy" id="2045"/>
    <lineage>
        <taxon>Bacteria</taxon>
        <taxon>Bacillati</taxon>
        <taxon>Actinomycetota</taxon>
        <taxon>Actinomycetes</taxon>
        <taxon>Propionibacteriales</taxon>
        <taxon>Nocardioidaceae</taxon>
        <taxon>Pimelobacter</taxon>
    </lineage>
</organism>
<keyword evidence="6" id="KW-0472">Membrane</keyword>
<evidence type="ECO:0000256" key="4">
    <source>
        <dbReference type="ARBA" id="ARBA00022692"/>
    </source>
</evidence>